<feature type="coiled-coil region" evidence="1">
    <location>
        <begin position="7"/>
        <end position="52"/>
    </location>
</feature>
<keyword evidence="3" id="KW-1185">Reference proteome</keyword>
<organism evidence="2 3">
    <name type="scientific">Nocardioides marinisabuli</name>
    <dbReference type="NCBI Taxonomy" id="419476"/>
    <lineage>
        <taxon>Bacteria</taxon>
        <taxon>Bacillati</taxon>
        <taxon>Actinomycetota</taxon>
        <taxon>Actinomycetes</taxon>
        <taxon>Propionibacteriales</taxon>
        <taxon>Nocardioidaceae</taxon>
        <taxon>Nocardioides</taxon>
    </lineage>
</organism>
<dbReference type="EMBL" id="JACCBE010000001">
    <property type="protein sequence ID" value="NYD56174.1"/>
    <property type="molecule type" value="Genomic_DNA"/>
</dbReference>
<sequence length="135" mass="15653">MGTQDELAELRTAAARLREQAAAVTREMHEVRDALRSERERLHRERLEEERRSTEVRWRGELPPERAAVALRVERGETTWRDVVSGRDEHSSARAFRTVFAHEVEVAVQDLRDNDPEFRAEHDDALLRAGAQEES</sequence>
<comment type="caution">
    <text evidence="2">The sequence shown here is derived from an EMBL/GenBank/DDBJ whole genome shotgun (WGS) entry which is preliminary data.</text>
</comment>
<protein>
    <submittedName>
        <fullName evidence="2">Uncharacterized protein</fullName>
    </submittedName>
</protein>
<evidence type="ECO:0000313" key="3">
    <source>
        <dbReference type="Proteomes" id="UP000516957"/>
    </source>
</evidence>
<keyword evidence="1" id="KW-0175">Coiled coil</keyword>
<dbReference type="Proteomes" id="UP000516957">
    <property type="component" value="Unassembled WGS sequence"/>
</dbReference>
<name>A0A7Y9EYB6_9ACTN</name>
<accession>A0A7Y9EYB6</accession>
<dbReference type="AlphaFoldDB" id="A0A7Y9EYB6"/>
<reference evidence="2 3" key="1">
    <citation type="submission" date="2020-07" db="EMBL/GenBank/DDBJ databases">
        <title>Sequencing the genomes of 1000 actinobacteria strains.</title>
        <authorList>
            <person name="Klenk H.-P."/>
        </authorList>
    </citation>
    <scope>NUCLEOTIDE SEQUENCE [LARGE SCALE GENOMIC DNA]</scope>
    <source>
        <strain evidence="2 3">DSM 18965</strain>
    </source>
</reference>
<dbReference type="RefSeq" id="WP_179614111.1">
    <property type="nucleotide sequence ID" value="NZ_CP059163.1"/>
</dbReference>
<proteinExistence type="predicted"/>
<evidence type="ECO:0000313" key="2">
    <source>
        <dbReference type="EMBL" id="NYD56174.1"/>
    </source>
</evidence>
<evidence type="ECO:0000256" key="1">
    <source>
        <dbReference type="SAM" id="Coils"/>
    </source>
</evidence>
<gene>
    <name evidence="2" type="ORF">BKA08_000412</name>
</gene>